<evidence type="ECO:0000313" key="8">
    <source>
        <dbReference type="Proteomes" id="UP000179183"/>
    </source>
</evidence>
<evidence type="ECO:0000256" key="6">
    <source>
        <dbReference type="ARBA" id="ARBA00023310"/>
    </source>
</evidence>
<dbReference type="Pfam" id="PF00213">
    <property type="entry name" value="OSCP"/>
    <property type="match status" value="1"/>
</dbReference>
<keyword evidence="3" id="KW-0375">Hydrogen ion transport</keyword>
<dbReference type="GO" id="GO:0046933">
    <property type="term" value="F:proton-transporting ATP synthase activity, rotational mechanism"/>
    <property type="evidence" value="ECO:0007669"/>
    <property type="project" value="InterPro"/>
</dbReference>
<protein>
    <submittedName>
        <fullName evidence="7">Uncharacterized protein</fullName>
    </submittedName>
</protein>
<organism evidence="7 8">
    <name type="scientific">Candidatus Staskawiczbacteria bacterium RIFCSPHIGHO2_02_FULL_33_16</name>
    <dbReference type="NCBI Taxonomy" id="1802204"/>
    <lineage>
        <taxon>Bacteria</taxon>
        <taxon>Candidatus Staskawicziibacteriota</taxon>
    </lineage>
</organism>
<accession>A0A1G2HWR6</accession>
<keyword evidence="4" id="KW-0406">Ion transport</keyword>
<keyword evidence="6" id="KW-0066">ATP synthesis</keyword>
<dbReference type="Proteomes" id="UP000179183">
    <property type="component" value="Unassembled WGS sequence"/>
</dbReference>
<evidence type="ECO:0000256" key="4">
    <source>
        <dbReference type="ARBA" id="ARBA00023065"/>
    </source>
</evidence>
<evidence type="ECO:0000256" key="2">
    <source>
        <dbReference type="ARBA" id="ARBA00022448"/>
    </source>
</evidence>
<proteinExistence type="predicted"/>
<keyword evidence="5" id="KW-0472">Membrane</keyword>
<name>A0A1G2HWR6_9BACT</name>
<evidence type="ECO:0000256" key="3">
    <source>
        <dbReference type="ARBA" id="ARBA00022781"/>
    </source>
</evidence>
<comment type="subcellular location">
    <subcellularLocation>
        <location evidence="1">Membrane</location>
    </subcellularLocation>
</comment>
<sequence>MAQYKVKIYAEALVESILDKKNSANSEKITENFLKILVKNQDLKKAGEIINLASTLLLKKTNNNKIIFETARKIDKKDISKSFTKKGDIVEEKINNKIVAGIKIIVDNNRQLDFSLSAKLQSIFK</sequence>
<evidence type="ECO:0000256" key="1">
    <source>
        <dbReference type="ARBA" id="ARBA00004370"/>
    </source>
</evidence>
<gene>
    <name evidence="7" type="ORF">A3D34_00225</name>
</gene>
<evidence type="ECO:0000313" key="7">
    <source>
        <dbReference type="EMBL" id="OGZ66972.1"/>
    </source>
</evidence>
<dbReference type="EMBL" id="MHOQ01000016">
    <property type="protein sequence ID" value="OGZ66972.1"/>
    <property type="molecule type" value="Genomic_DNA"/>
</dbReference>
<evidence type="ECO:0000256" key="5">
    <source>
        <dbReference type="ARBA" id="ARBA00023136"/>
    </source>
</evidence>
<dbReference type="GO" id="GO:0016020">
    <property type="term" value="C:membrane"/>
    <property type="evidence" value="ECO:0007669"/>
    <property type="project" value="UniProtKB-SubCell"/>
</dbReference>
<reference evidence="7 8" key="1">
    <citation type="journal article" date="2016" name="Nat. Commun.">
        <title>Thousands of microbial genomes shed light on interconnected biogeochemical processes in an aquifer system.</title>
        <authorList>
            <person name="Anantharaman K."/>
            <person name="Brown C.T."/>
            <person name="Hug L.A."/>
            <person name="Sharon I."/>
            <person name="Castelle C.J."/>
            <person name="Probst A.J."/>
            <person name="Thomas B.C."/>
            <person name="Singh A."/>
            <person name="Wilkins M.J."/>
            <person name="Karaoz U."/>
            <person name="Brodie E.L."/>
            <person name="Williams K.H."/>
            <person name="Hubbard S.S."/>
            <person name="Banfield J.F."/>
        </authorList>
    </citation>
    <scope>NUCLEOTIDE SEQUENCE [LARGE SCALE GENOMIC DNA]</scope>
</reference>
<comment type="caution">
    <text evidence="7">The sequence shown here is derived from an EMBL/GenBank/DDBJ whole genome shotgun (WGS) entry which is preliminary data.</text>
</comment>
<dbReference type="InterPro" id="IPR000711">
    <property type="entry name" value="ATPase_OSCP/dsu"/>
</dbReference>
<dbReference type="AlphaFoldDB" id="A0A1G2HWR6"/>
<keyword evidence="2" id="KW-0813">Transport</keyword>